<evidence type="ECO:0000313" key="3">
    <source>
        <dbReference type="RefSeq" id="XP_034240159.1"/>
    </source>
</evidence>
<dbReference type="GO" id="GO:0071897">
    <property type="term" value="P:DNA biosynthetic process"/>
    <property type="evidence" value="ECO:0007669"/>
    <property type="project" value="UniProtKB-ARBA"/>
</dbReference>
<dbReference type="InterPro" id="IPR043502">
    <property type="entry name" value="DNA/RNA_pol_sf"/>
</dbReference>
<gene>
    <name evidence="3" type="primary">LOC117644657</name>
</gene>
<accession>A0A6P8ZM84</accession>
<feature type="domain" description="Reverse transcriptase" evidence="1">
    <location>
        <begin position="420"/>
        <end position="524"/>
    </location>
</feature>
<dbReference type="Pfam" id="PF00078">
    <property type="entry name" value="RVT_1"/>
    <property type="match status" value="1"/>
</dbReference>
<dbReference type="AlphaFoldDB" id="A0A6P8ZM84"/>
<protein>
    <submittedName>
        <fullName evidence="3">Uncharacterized protein LOC117644657</fullName>
    </submittedName>
</protein>
<dbReference type="InterPro" id="IPR000477">
    <property type="entry name" value="RT_dom"/>
</dbReference>
<dbReference type="SUPFAM" id="SSF56672">
    <property type="entry name" value="DNA/RNA polymerases"/>
    <property type="match status" value="1"/>
</dbReference>
<dbReference type="CDD" id="cd01650">
    <property type="entry name" value="RT_nLTR_like"/>
    <property type="match status" value="1"/>
</dbReference>
<dbReference type="KEGG" id="tpal:117644657"/>
<reference evidence="3" key="1">
    <citation type="submission" date="2025-08" db="UniProtKB">
        <authorList>
            <consortium name="RefSeq"/>
        </authorList>
    </citation>
    <scope>IDENTIFICATION</scope>
    <source>
        <tissue evidence="3">Total insect</tissue>
    </source>
</reference>
<keyword evidence="2" id="KW-1185">Reference proteome</keyword>
<organism evidence="3">
    <name type="scientific">Thrips palmi</name>
    <name type="common">Melon thrips</name>
    <dbReference type="NCBI Taxonomy" id="161013"/>
    <lineage>
        <taxon>Eukaryota</taxon>
        <taxon>Metazoa</taxon>
        <taxon>Ecdysozoa</taxon>
        <taxon>Arthropoda</taxon>
        <taxon>Hexapoda</taxon>
        <taxon>Insecta</taxon>
        <taxon>Pterygota</taxon>
        <taxon>Neoptera</taxon>
        <taxon>Paraneoptera</taxon>
        <taxon>Thysanoptera</taxon>
        <taxon>Terebrantia</taxon>
        <taxon>Thripoidea</taxon>
        <taxon>Thripidae</taxon>
        <taxon>Thrips</taxon>
    </lineage>
</organism>
<dbReference type="InterPro" id="IPR036691">
    <property type="entry name" value="Endo/exonu/phosph_ase_sf"/>
</dbReference>
<dbReference type="Proteomes" id="UP000515158">
    <property type="component" value="Unplaced"/>
</dbReference>
<dbReference type="PANTHER" id="PTHR47510:SF3">
    <property type="entry name" value="ENDO_EXONUCLEASE_PHOSPHATASE DOMAIN-CONTAINING PROTEIN"/>
    <property type="match status" value="1"/>
</dbReference>
<dbReference type="OrthoDB" id="5953030at2759"/>
<evidence type="ECO:0000313" key="2">
    <source>
        <dbReference type="Proteomes" id="UP000515158"/>
    </source>
</evidence>
<dbReference type="PANTHER" id="PTHR47510">
    <property type="entry name" value="REVERSE TRANSCRIPTASE DOMAIN-CONTAINING PROTEIN"/>
    <property type="match status" value="1"/>
</dbReference>
<proteinExistence type="predicted"/>
<dbReference type="Gene3D" id="3.60.10.10">
    <property type="entry name" value="Endonuclease/exonuclease/phosphatase"/>
    <property type="match status" value="1"/>
</dbReference>
<sequence length="591" mass="67008">MEETNEIMRSKLKEMAKHKDKLKVAHINAQSLNNSNHFTEFWDAFSNSSVDVIGVSETFFQDGSRMDIPNYNVFNVNRSSRRGGGVALYVHNRLKAKLLAKSSGDSFRPEFIIIEVKCANETVLISCVYRPPKVGFLETYLDALSILDVIASNCNEQVVEYGQCVAPGFSAHDMIYSVYDFHVPVVKKKVITFRDFRNIDRDALICDAKSIPWTQVYDCENCDDKVQVFNDFLLQLFEKHVPIRNVCVKNDEPPWMSDDLRDMIEERDKARVKSLKTSDPEDCQIWASIRQLGIGKKKQAKVSDFPVSANELNDHYLNVSKVDHPELGTATEQLYNCDNGDSDPDNVFHFKFVPALDIYKIVSGFKSNAVGVDGVSLRFVKLFLDEIVFVLEHIINFCLQSSVFPSLWKCANVLPLPKVSNPTKCSDFRPVSILCLFAKILEKIVHDQIYDYVSDLNIMNPLQSGYRKGHSTVTALLKVADDIRQSIDHRKLTLLVLLDFSKAFDRVNHKLLLIKLRKLGFSMKLPGFLKGNLQGFKGKFLGIYRKISWDLQENLLELTGKSPGITWNFGSFPGAGITVWNPNSMTTLSSP</sequence>
<evidence type="ECO:0000259" key="1">
    <source>
        <dbReference type="Pfam" id="PF00078"/>
    </source>
</evidence>
<dbReference type="InParanoid" id="A0A6P8ZM84"/>
<name>A0A6P8ZM84_THRPL</name>
<dbReference type="SUPFAM" id="SSF56219">
    <property type="entry name" value="DNase I-like"/>
    <property type="match status" value="1"/>
</dbReference>
<dbReference type="RefSeq" id="XP_034240159.1">
    <property type="nucleotide sequence ID" value="XM_034384268.1"/>
</dbReference>
<dbReference type="GeneID" id="117644657"/>